<gene>
    <name evidence="1" type="ORF">H9Y04_05500</name>
</gene>
<evidence type="ECO:0000313" key="2">
    <source>
        <dbReference type="Proteomes" id="UP000642284"/>
    </source>
</evidence>
<accession>A0ABR7S985</accession>
<protein>
    <submittedName>
        <fullName evidence="1">Uncharacterized protein</fullName>
    </submittedName>
</protein>
<name>A0ABR7S985_9ACTN</name>
<comment type="caution">
    <text evidence="1">The sequence shown here is derived from an EMBL/GenBank/DDBJ whole genome shotgun (WGS) entry which is preliminary data.</text>
</comment>
<proteinExistence type="predicted"/>
<keyword evidence="2" id="KW-1185">Reference proteome</keyword>
<reference evidence="1 2" key="1">
    <citation type="submission" date="2020-08" db="EMBL/GenBank/DDBJ databases">
        <title>Genemic of Streptomyces polyaspartic.</title>
        <authorList>
            <person name="Liu W."/>
        </authorList>
    </citation>
    <scope>NUCLEOTIDE SEQUENCE [LARGE SCALE GENOMIC DNA]</scope>
    <source>
        <strain evidence="1 2">TRM66268-LWL</strain>
    </source>
</reference>
<sequence>MRAMTLDRLTSLARRLSDVPLPLPEGMHARLGCDAVGMPAELGRQVMGRMSRVGCVYATGDRWWWIVPSHSQQSLDWPEPVRYAARALVPASSGGAQLIHLPRRDAPYTPPIPLYLTLCRITRTVPVWMRPAQAEGVRDTGGVGGF</sequence>
<organism evidence="1 2">
    <name type="scientific">Streptomyces polyasparticus</name>
    <dbReference type="NCBI Taxonomy" id="2767826"/>
    <lineage>
        <taxon>Bacteria</taxon>
        <taxon>Bacillati</taxon>
        <taxon>Actinomycetota</taxon>
        <taxon>Actinomycetes</taxon>
        <taxon>Kitasatosporales</taxon>
        <taxon>Streptomycetaceae</taxon>
        <taxon>Streptomyces</taxon>
    </lineage>
</organism>
<evidence type="ECO:0000313" key="1">
    <source>
        <dbReference type="EMBL" id="MBC9712025.1"/>
    </source>
</evidence>
<dbReference type="EMBL" id="JACTVJ010000004">
    <property type="protein sequence ID" value="MBC9712025.1"/>
    <property type="molecule type" value="Genomic_DNA"/>
</dbReference>
<dbReference type="Proteomes" id="UP000642284">
    <property type="component" value="Unassembled WGS sequence"/>
</dbReference>
<dbReference type="RefSeq" id="WP_187812519.1">
    <property type="nucleotide sequence ID" value="NZ_JACTVJ010000004.1"/>
</dbReference>